<dbReference type="NCBIfam" id="TIGR00803">
    <property type="entry name" value="nst"/>
    <property type="match status" value="1"/>
</dbReference>
<feature type="transmembrane region" description="Helical" evidence="8">
    <location>
        <begin position="373"/>
        <end position="393"/>
    </location>
</feature>
<feature type="transmembrane region" description="Helical" evidence="8">
    <location>
        <begin position="347"/>
        <end position="366"/>
    </location>
</feature>
<comment type="similarity">
    <text evidence="2">Belongs to the nucleotide-sugar transporter family. SLC35A subfamily.</text>
</comment>
<evidence type="ECO:0000256" key="8">
    <source>
        <dbReference type="SAM" id="Phobius"/>
    </source>
</evidence>
<protein>
    <submittedName>
        <fullName evidence="11">UDP-galactose transporter</fullName>
    </submittedName>
</protein>
<dbReference type="SUPFAM" id="SSF103481">
    <property type="entry name" value="Multidrug resistance efflux transporter EmrE"/>
    <property type="match status" value="2"/>
</dbReference>
<feature type="transmembrane region" description="Helical" evidence="8">
    <location>
        <begin position="413"/>
        <end position="437"/>
    </location>
</feature>
<feature type="transmembrane region" description="Helical" evidence="8">
    <location>
        <begin position="534"/>
        <end position="552"/>
    </location>
</feature>
<dbReference type="Pfam" id="PF04142">
    <property type="entry name" value="Nuc_sug_transp"/>
    <property type="match status" value="1"/>
</dbReference>
<evidence type="ECO:0000256" key="1">
    <source>
        <dbReference type="ARBA" id="ARBA00004141"/>
    </source>
</evidence>
<feature type="domain" description="Transcription factor TFIIIC triple barrel" evidence="9">
    <location>
        <begin position="13"/>
        <end position="98"/>
    </location>
</feature>
<evidence type="ECO:0000256" key="5">
    <source>
        <dbReference type="ARBA" id="ARBA00022989"/>
    </source>
</evidence>
<feature type="domain" description="Transcription factor TFIIIC triple barrel" evidence="9">
    <location>
        <begin position="100"/>
        <end position="170"/>
    </location>
</feature>
<dbReference type="PANTHER" id="PTHR10231">
    <property type="entry name" value="NUCLEOTIDE-SUGAR TRANSMEMBRANE TRANSPORTER"/>
    <property type="match status" value="1"/>
</dbReference>
<reference evidence="11" key="3">
    <citation type="submission" date="2016-06" db="UniProtKB">
        <authorList>
            <consortium name="WormBaseParasite"/>
        </authorList>
    </citation>
    <scope>IDENTIFICATION</scope>
</reference>
<keyword evidence="3" id="KW-0762">Sugar transport</keyword>
<evidence type="ECO:0000313" key="11">
    <source>
        <dbReference type="WBParaSite" id="GPLIN_000422300"/>
    </source>
</evidence>
<evidence type="ECO:0000256" key="6">
    <source>
        <dbReference type="ARBA" id="ARBA00023136"/>
    </source>
</evidence>
<dbReference type="WBParaSite" id="GPLIN_000422300">
    <property type="protein sequence ID" value="GPLIN_000422300"/>
    <property type="gene ID" value="GPLIN_000422300"/>
</dbReference>
<reference evidence="10" key="2">
    <citation type="submission" date="2014-05" db="EMBL/GenBank/DDBJ databases">
        <title>The genome and life-stage specific transcriptomes of Globodera pallida elucidate key aspects of plant parasitism by a cyst nematode.</title>
        <authorList>
            <person name="Cotton J.A."/>
            <person name="Lilley C.J."/>
            <person name="Jones L.M."/>
            <person name="Kikuchi T."/>
            <person name="Reid A.J."/>
            <person name="Thorpe P."/>
            <person name="Tsai I.J."/>
            <person name="Beasley H."/>
            <person name="Blok V."/>
            <person name="Cock P.J.A."/>
            <person name="Van den Akker S.E."/>
            <person name="Holroyd N."/>
            <person name="Hunt M."/>
            <person name="Mantelin S."/>
            <person name="Naghra H."/>
            <person name="Pain A."/>
            <person name="Palomares-Rius J.E."/>
            <person name="Zarowiecki M."/>
            <person name="Berriman M."/>
            <person name="Jones J.T."/>
            <person name="Urwin P.E."/>
        </authorList>
    </citation>
    <scope>NUCLEOTIDE SEQUENCE [LARGE SCALE GENOMIC DNA]</scope>
    <source>
        <strain evidence="10">Lindley</strain>
    </source>
</reference>
<evidence type="ECO:0000256" key="4">
    <source>
        <dbReference type="ARBA" id="ARBA00022692"/>
    </source>
</evidence>
<accession>A0A183BUD7</accession>
<comment type="subcellular location">
    <subcellularLocation>
        <location evidence="1">Membrane</location>
        <topology evidence="1">Multi-pass membrane protein</topology>
    </subcellularLocation>
</comment>
<feature type="transmembrane region" description="Helical" evidence="8">
    <location>
        <begin position="449"/>
        <end position="469"/>
    </location>
</feature>
<evidence type="ECO:0000259" key="9">
    <source>
        <dbReference type="Pfam" id="PF10419"/>
    </source>
</evidence>
<dbReference type="Gene3D" id="2.60.40.4370">
    <property type="match status" value="2"/>
</dbReference>
<dbReference type="InterPro" id="IPR019481">
    <property type="entry name" value="TFIIIC_triple_barrel"/>
</dbReference>
<reference evidence="10" key="1">
    <citation type="submission" date="2013-12" db="EMBL/GenBank/DDBJ databases">
        <authorList>
            <person name="Aslett M."/>
        </authorList>
    </citation>
    <scope>NUCLEOTIDE SEQUENCE [LARGE SCALE GENOMIC DNA]</scope>
    <source>
        <strain evidence="10">Lindley</strain>
    </source>
</reference>
<evidence type="ECO:0000256" key="2">
    <source>
        <dbReference type="ARBA" id="ARBA00009976"/>
    </source>
</evidence>
<name>A0A183BUD7_GLOPA</name>
<dbReference type="Proteomes" id="UP000050741">
    <property type="component" value="Unassembled WGS sequence"/>
</dbReference>
<keyword evidence="5 8" id="KW-1133">Transmembrane helix</keyword>
<keyword evidence="3" id="KW-0813">Transport</keyword>
<keyword evidence="6 8" id="KW-0472">Membrane</keyword>
<keyword evidence="10" id="KW-1185">Reference proteome</keyword>
<organism evidence="10 11">
    <name type="scientific">Globodera pallida</name>
    <name type="common">Potato cyst nematode worm</name>
    <name type="synonym">Heterodera pallida</name>
    <dbReference type="NCBI Taxonomy" id="36090"/>
    <lineage>
        <taxon>Eukaryota</taxon>
        <taxon>Metazoa</taxon>
        <taxon>Ecdysozoa</taxon>
        <taxon>Nematoda</taxon>
        <taxon>Chromadorea</taxon>
        <taxon>Rhabditida</taxon>
        <taxon>Tylenchina</taxon>
        <taxon>Tylenchomorpha</taxon>
        <taxon>Tylenchoidea</taxon>
        <taxon>Heteroderidae</taxon>
        <taxon>Heteroderinae</taxon>
        <taxon>Globodera</taxon>
    </lineage>
</organism>
<dbReference type="GO" id="GO:0015165">
    <property type="term" value="F:pyrimidine nucleotide-sugar transmembrane transporter activity"/>
    <property type="evidence" value="ECO:0007669"/>
    <property type="project" value="InterPro"/>
</dbReference>
<feature type="transmembrane region" description="Helical" evidence="8">
    <location>
        <begin position="481"/>
        <end position="504"/>
    </location>
</feature>
<dbReference type="AlphaFoldDB" id="A0A183BUD7"/>
<dbReference type="Pfam" id="PF10419">
    <property type="entry name" value="TFIIIC_sub6"/>
    <property type="match status" value="2"/>
</dbReference>
<feature type="region of interest" description="Disordered" evidence="7">
    <location>
        <begin position="558"/>
        <end position="596"/>
    </location>
</feature>
<proteinExistence type="inferred from homology"/>
<feature type="compositionally biased region" description="Acidic residues" evidence="7">
    <location>
        <begin position="569"/>
        <end position="591"/>
    </location>
</feature>
<dbReference type="InterPro" id="IPR037185">
    <property type="entry name" value="EmrE-like"/>
</dbReference>
<evidence type="ECO:0000256" key="7">
    <source>
        <dbReference type="SAM" id="MobiDB-lite"/>
    </source>
</evidence>
<evidence type="ECO:0000256" key="3">
    <source>
        <dbReference type="ARBA" id="ARBA00022597"/>
    </source>
</evidence>
<sequence>MEEPDEYEEMVAVLQLDGVLDFEAIRRAVSANAIRVRECDKEAPIVQIGSHLYVGKWTQTLGTDMLFCTTMLDEYHHPAEQPGQQRLELVAMSDTRLSNAIRVRECDKEAPIVQIGSHLYVGKWTQTLGTDMLFCTTMLDEYHHPAEQPGQQRLELVAMSDTRLCAQKVLLATDESSNNATQSTQGIGGKSTNEWTNIFPGVGGFELLGQGECAVSCGRTDSNKDHDERSKATNCAECVTRLLNIAANNPIMVREAHKMSRDKGQPSFLASAVVLNTELAKLMLSCLILTISYGSFTRFCSEIASAFFKNKRETMKVCVPALIYVVQNNMYFFALKRVEATLFSISYQLRILTTALLSMLLLHRVFSRRQWGALCISLFGVCLVQFASAYSSQGGSGGASSSAGAQKVNDEQFVGLLTVVVMCWTSAFAGVYLEGVLKQSACDIWTQNIRLSVITLPFALMTVANDSATIQKHGFFAGWNWLLWVIVISAAASGILVAVVMKYADNIKKSYCQSVALGGTALLSIAIGDSHFSVPLLVGVALVIASVFLYTLNPPPKVKSATPEVPPRDDDDLMLLDEDDYDDDESDDDEIELKLDEKGNRSKLDTVADAAPSELKGWHIPKKKFRMGTI</sequence>
<evidence type="ECO:0000313" key="10">
    <source>
        <dbReference type="Proteomes" id="UP000050741"/>
    </source>
</evidence>
<feature type="transmembrane region" description="Helical" evidence="8">
    <location>
        <begin position="511"/>
        <end position="528"/>
    </location>
</feature>
<dbReference type="InterPro" id="IPR007271">
    <property type="entry name" value="Nuc_sug_transpt"/>
</dbReference>
<keyword evidence="4 8" id="KW-0812">Transmembrane</keyword>
<dbReference type="GO" id="GO:0000139">
    <property type="term" value="C:Golgi membrane"/>
    <property type="evidence" value="ECO:0007669"/>
    <property type="project" value="InterPro"/>
</dbReference>